<organism evidence="4 5">
    <name type="scientific">Atractosteus spatula</name>
    <name type="common">Alligator gar</name>
    <name type="synonym">Lepisosteus spatula</name>
    <dbReference type="NCBI Taxonomy" id="7917"/>
    <lineage>
        <taxon>Eukaryota</taxon>
        <taxon>Metazoa</taxon>
        <taxon>Chordata</taxon>
        <taxon>Craniata</taxon>
        <taxon>Vertebrata</taxon>
        <taxon>Euteleostomi</taxon>
        <taxon>Actinopterygii</taxon>
        <taxon>Neopterygii</taxon>
        <taxon>Holostei</taxon>
        <taxon>Semionotiformes</taxon>
        <taxon>Lepisosteidae</taxon>
        <taxon>Atractosteus</taxon>
    </lineage>
</organism>
<accession>A0A8J7TD31</accession>
<dbReference type="Gene3D" id="3.40.50.300">
    <property type="entry name" value="P-loop containing nucleotide triphosphate hydrolases"/>
    <property type="match status" value="1"/>
</dbReference>
<dbReference type="GO" id="GO:0005525">
    <property type="term" value="F:GTP binding"/>
    <property type="evidence" value="ECO:0007669"/>
    <property type="project" value="UniProtKB-KW"/>
</dbReference>
<name>A0A8J7TD31_ATRSP</name>
<protein>
    <submittedName>
        <fullName evidence="4">RAB1A protein</fullName>
    </submittedName>
</protein>
<evidence type="ECO:0000313" key="4">
    <source>
        <dbReference type="EMBL" id="MBN3319069.1"/>
    </source>
</evidence>
<dbReference type="InterPro" id="IPR027417">
    <property type="entry name" value="P-loop_NTPase"/>
</dbReference>
<dbReference type="Proteomes" id="UP000736164">
    <property type="component" value="Unassembled WGS sequence"/>
</dbReference>
<evidence type="ECO:0000256" key="2">
    <source>
        <dbReference type="ARBA" id="ARBA00023134"/>
    </source>
</evidence>
<feature type="region of interest" description="Disordered" evidence="3">
    <location>
        <begin position="354"/>
        <end position="452"/>
    </location>
</feature>
<dbReference type="SMART" id="SM00173">
    <property type="entry name" value="RAS"/>
    <property type="match status" value="1"/>
</dbReference>
<evidence type="ECO:0000256" key="3">
    <source>
        <dbReference type="SAM" id="MobiDB-lite"/>
    </source>
</evidence>
<keyword evidence="2" id="KW-0342">GTP-binding</keyword>
<dbReference type="PROSITE" id="PS51421">
    <property type="entry name" value="RAS"/>
    <property type="match status" value="1"/>
</dbReference>
<dbReference type="Pfam" id="PF00071">
    <property type="entry name" value="Ras"/>
    <property type="match status" value="1"/>
</dbReference>
<dbReference type="PROSITE" id="PS51419">
    <property type="entry name" value="RAB"/>
    <property type="match status" value="1"/>
</dbReference>
<feature type="non-terminal residue" evidence="4">
    <location>
        <position position="1"/>
    </location>
</feature>
<comment type="caution">
    <text evidence="4">The sequence shown here is derived from an EMBL/GenBank/DDBJ whole genome shotgun (WGS) entry which is preliminary data.</text>
</comment>
<gene>
    <name evidence="4" type="primary">Rab1a_0</name>
    <name evidence="4" type="ORF">GTO95_0009074</name>
</gene>
<dbReference type="AlphaFoldDB" id="A0A8J7TD31"/>
<dbReference type="PROSITE" id="PS51417">
    <property type="entry name" value="ARF"/>
    <property type="match status" value="1"/>
</dbReference>
<dbReference type="NCBIfam" id="TIGR00231">
    <property type="entry name" value="small_GTP"/>
    <property type="match status" value="1"/>
</dbReference>
<feature type="region of interest" description="Disordered" evidence="3">
    <location>
        <begin position="207"/>
        <end position="247"/>
    </location>
</feature>
<feature type="region of interest" description="Disordered" evidence="3">
    <location>
        <begin position="606"/>
        <end position="643"/>
    </location>
</feature>
<feature type="region of interest" description="Disordered" evidence="3">
    <location>
        <begin position="1"/>
        <end position="77"/>
    </location>
</feature>
<evidence type="ECO:0000313" key="5">
    <source>
        <dbReference type="Proteomes" id="UP000736164"/>
    </source>
</evidence>
<sequence length="643" mass="69150">MCFSDSSVYEEGGERERGRHSNRHCGTGLLGSSGPRPSQSHCSDDRGAAPAGRGRQSRKTATWPPEEIQQKSRGLRLSASTFPPLHLQGTKALAYRCEKATGRPLAAETRAGTEPRPAQTTPPALHSQAQELAVRTGARTQQRHGISRKLRPNGHYSSSFPTPWPCSPLSFPIHQDHLLEPSTSPLPTNAQVRSPALMCHTALSGLVRLPGPTRQETGASRGRSGPPSLPIGKRNKGQGTPGKDGQHRTLPLAEAWTRAGVTCFCPRLALGRPVERVTHDSPVSPCDQVCCLPAWPPRGQTVSDPLVERLSTRIAQPEKGGVPQLFLSHLSPADTPGLALKLSAMTAAPEYTACDPKPALTVSSEPPRDRQGPSPRDLGDCLGSANASHGGRWNRDPGPWQALKTGGFGQTGRAGPQSSRLLPLGQGIVSSAPHKLSNLPQTGGAPQTNGDDTYTESYISTIGVDFKIRTIELEGKTVKLQIWDTAGQERFRTITSSYYRGAHGIIVVYDVTDQAPEHLVAALVLQESFSNVKQWLDEIDRYASEGVSKVLVGNKCDLGARKVVDFTTGQEFAQSLRIQFLETSAKDATNVEQAFVTMAMETKKRMDMDGMQSEAEKAGSLLDSAPLWPGGDQQVGEESSSCC</sequence>
<dbReference type="PRINTS" id="PR00449">
    <property type="entry name" value="RASTRNSFRMNG"/>
</dbReference>
<dbReference type="InterPro" id="IPR050227">
    <property type="entry name" value="Rab"/>
</dbReference>
<keyword evidence="5" id="KW-1185">Reference proteome</keyword>
<feature type="compositionally biased region" description="Polar residues" evidence="3">
    <location>
        <begin position="118"/>
        <end position="128"/>
    </location>
</feature>
<dbReference type="SUPFAM" id="SSF52540">
    <property type="entry name" value="P-loop containing nucleoside triphosphate hydrolases"/>
    <property type="match status" value="1"/>
</dbReference>
<dbReference type="InterPro" id="IPR005225">
    <property type="entry name" value="Small_GTP-bd"/>
</dbReference>
<feature type="compositionally biased region" description="Basic residues" evidence="3">
    <location>
        <begin position="141"/>
        <end position="152"/>
    </location>
</feature>
<keyword evidence="1" id="KW-0547">Nucleotide-binding</keyword>
<dbReference type="SMART" id="SM00176">
    <property type="entry name" value="RAN"/>
    <property type="match status" value="1"/>
</dbReference>
<dbReference type="PROSITE" id="PS51420">
    <property type="entry name" value="RHO"/>
    <property type="match status" value="1"/>
</dbReference>
<dbReference type="SMART" id="SM00174">
    <property type="entry name" value="RHO"/>
    <property type="match status" value="1"/>
</dbReference>
<feature type="region of interest" description="Disordered" evidence="3">
    <location>
        <begin position="137"/>
        <end position="156"/>
    </location>
</feature>
<reference evidence="4" key="1">
    <citation type="journal article" date="2021" name="Cell">
        <title>Tracing the genetic footprints of vertebrate landing in non-teleost ray-finned fishes.</title>
        <authorList>
            <person name="Bi X."/>
            <person name="Wang K."/>
            <person name="Yang L."/>
            <person name="Pan H."/>
            <person name="Jiang H."/>
            <person name="Wei Q."/>
            <person name="Fang M."/>
            <person name="Yu H."/>
            <person name="Zhu C."/>
            <person name="Cai Y."/>
            <person name="He Y."/>
            <person name="Gan X."/>
            <person name="Zeng H."/>
            <person name="Yu D."/>
            <person name="Zhu Y."/>
            <person name="Jiang H."/>
            <person name="Qiu Q."/>
            <person name="Yang H."/>
            <person name="Zhang Y.E."/>
            <person name="Wang W."/>
            <person name="Zhu M."/>
            <person name="He S."/>
            <person name="Zhang G."/>
        </authorList>
    </citation>
    <scope>NUCLEOTIDE SEQUENCE</scope>
    <source>
        <strain evidence="4">Allg_001</strain>
    </source>
</reference>
<dbReference type="FunFam" id="3.40.50.300:FF:001447">
    <property type="entry name" value="Ras-related protein Rab-1B"/>
    <property type="match status" value="1"/>
</dbReference>
<dbReference type="InterPro" id="IPR001806">
    <property type="entry name" value="Small_GTPase"/>
</dbReference>
<dbReference type="SMART" id="SM00175">
    <property type="entry name" value="RAB"/>
    <property type="match status" value="1"/>
</dbReference>
<feature type="region of interest" description="Disordered" evidence="3">
    <location>
        <begin position="103"/>
        <end position="128"/>
    </location>
</feature>
<dbReference type="PANTHER" id="PTHR47977">
    <property type="entry name" value="RAS-RELATED PROTEIN RAB"/>
    <property type="match status" value="1"/>
</dbReference>
<feature type="compositionally biased region" description="Polar residues" evidence="3">
    <location>
        <begin position="438"/>
        <end position="452"/>
    </location>
</feature>
<proteinExistence type="predicted"/>
<feature type="non-terminal residue" evidence="4">
    <location>
        <position position="643"/>
    </location>
</feature>
<dbReference type="GO" id="GO:0003924">
    <property type="term" value="F:GTPase activity"/>
    <property type="evidence" value="ECO:0007669"/>
    <property type="project" value="InterPro"/>
</dbReference>
<evidence type="ECO:0000256" key="1">
    <source>
        <dbReference type="ARBA" id="ARBA00022741"/>
    </source>
</evidence>
<dbReference type="EMBL" id="JAAWVO010043183">
    <property type="protein sequence ID" value="MBN3319069.1"/>
    <property type="molecule type" value="Genomic_DNA"/>
</dbReference>